<name>A0ABV6G185_9GAMM</name>
<keyword evidence="11" id="KW-0969">Cilium</keyword>
<accession>A0ABV6G185</accession>
<dbReference type="PROSITE" id="PS51123">
    <property type="entry name" value="OMPA_2"/>
    <property type="match status" value="1"/>
</dbReference>
<keyword evidence="5 9" id="KW-1133">Transmembrane helix</keyword>
<keyword evidence="3" id="KW-1003">Cell membrane</keyword>
<dbReference type="PANTHER" id="PTHR30329">
    <property type="entry name" value="STATOR ELEMENT OF FLAGELLAR MOTOR COMPLEX"/>
    <property type="match status" value="1"/>
</dbReference>
<dbReference type="EMBL" id="JBHLVX010000017">
    <property type="protein sequence ID" value="MFC0267340.1"/>
    <property type="molecule type" value="Genomic_DNA"/>
</dbReference>
<dbReference type="SUPFAM" id="SSF103088">
    <property type="entry name" value="OmpA-like"/>
    <property type="match status" value="1"/>
</dbReference>
<evidence type="ECO:0000313" key="11">
    <source>
        <dbReference type="EMBL" id="MFC0267340.1"/>
    </source>
</evidence>
<feature type="transmembrane region" description="Helical" evidence="9">
    <location>
        <begin position="27"/>
        <end position="46"/>
    </location>
</feature>
<dbReference type="Pfam" id="PF13677">
    <property type="entry name" value="MotB_plug"/>
    <property type="match status" value="1"/>
</dbReference>
<keyword evidence="4 9" id="KW-0812">Transmembrane</keyword>
<dbReference type="RefSeq" id="WP_083920867.1">
    <property type="nucleotide sequence ID" value="NZ_JBHLVX010000017.1"/>
</dbReference>
<dbReference type="Gene3D" id="3.30.1330.60">
    <property type="entry name" value="OmpA-like domain"/>
    <property type="match status" value="1"/>
</dbReference>
<evidence type="ECO:0000256" key="4">
    <source>
        <dbReference type="ARBA" id="ARBA00022692"/>
    </source>
</evidence>
<keyword evidence="11" id="KW-0966">Cell projection</keyword>
<keyword evidence="11" id="KW-0282">Flagellum</keyword>
<evidence type="ECO:0000256" key="6">
    <source>
        <dbReference type="ARBA" id="ARBA00023136"/>
    </source>
</evidence>
<evidence type="ECO:0000256" key="1">
    <source>
        <dbReference type="ARBA" id="ARBA00004162"/>
    </source>
</evidence>
<evidence type="ECO:0000256" key="7">
    <source>
        <dbReference type="PROSITE-ProRule" id="PRU00473"/>
    </source>
</evidence>
<dbReference type="CDD" id="cd07185">
    <property type="entry name" value="OmpA_C-like"/>
    <property type="match status" value="1"/>
</dbReference>
<comment type="subcellular location">
    <subcellularLocation>
        <location evidence="1">Cell membrane</location>
        <topology evidence="1">Single-pass membrane protein</topology>
    </subcellularLocation>
</comment>
<evidence type="ECO:0000256" key="9">
    <source>
        <dbReference type="SAM" id="Phobius"/>
    </source>
</evidence>
<feature type="region of interest" description="Disordered" evidence="8">
    <location>
        <begin position="271"/>
        <end position="314"/>
    </location>
</feature>
<evidence type="ECO:0000256" key="8">
    <source>
        <dbReference type="SAM" id="MobiDB-lite"/>
    </source>
</evidence>
<comment type="similarity">
    <text evidence="2">Belongs to the MotB family.</text>
</comment>
<keyword evidence="12" id="KW-1185">Reference proteome</keyword>
<proteinExistence type="inferred from homology"/>
<evidence type="ECO:0000256" key="2">
    <source>
        <dbReference type="ARBA" id="ARBA00008914"/>
    </source>
</evidence>
<protein>
    <submittedName>
        <fullName evidence="11">Flagellar motor protein MotB</fullName>
    </submittedName>
</protein>
<dbReference type="InterPro" id="IPR036737">
    <property type="entry name" value="OmpA-like_sf"/>
</dbReference>
<feature type="domain" description="OmpA-like" evidence="10">
    <location>
        <begin position="147"/>
        <end position="266"/>
    </location>
</feature>
<organism evidence="11 12">
    <name type="scientific">Kushneria aurantia</name>
    <dbReference type="NCBI Taxonomy" id="504092"/>
    <lineage>
        <taxon>Bacteria</taxon>
        <taxon>Pseudomonadati</taxon>
        <taxon>Pseudomonadota</taxon>
        <taxon>Gammaproteobacteria</taxon>
        <taxon>Oceanospirillales</taxon>
        <taxon>Halomonadaceae</taxon>
        <taxon>Kushneria</taxon>
    </lineage>
</organism>
<dbReference type="InterPro" id="IPR006665">
    <property type="entry name" value="OmpA-like"/>
</dbReference>
<feature type="compositionally biased region" description="Polar residues" evidence="8">
    <location>
        <begin position="285"/>
        <end position="314"/>
    </location>
</feature>
<evidence type="ECO:0000256" key="3">
    <source>
        <dbReference type="ARBA" id="ARBA00022475"/>
    </source>
</evidence>
<comment type="caution">
    <text evidence="11">The sequence shown here is derived from an EMBL/GenBank/DDBJ whole genome shotgun (WGS) entry which is preliminary data.</text>
</comment>
<evidence type="ECO:0000313" key="12">
    <source>
        <dbReference type="Proteomes" id="UP001589814"/>
    </source>
</evidence>
<dbReference type="PANTHER" id="PTHR30329:SF18">
    <property type="entry name" value="MOTILITY PROTEIN B"/>
    <property type="match status" value="1"/>
</dbReference>
<dbReference type="NCBIfam" id="NF006548">
    <property type="entry name" value="PRK09041.1"/>
    <property type="match status" value="1"/>
</dbReference>
<dbReference type="InterPro" id="IPR050330">
    <property type="entry name" value="Bact_OuterMem_StrucFunc"/>
</dbReference>
<keyword evidence="6 7" id="KW-0472">Membrane</keyword>
<gene>
    <name evidence="11" type="primary">motB</name>
    <name evidence="11" type="ORF">ACFFHW_04900</name>
</gene>
<dbReference type="Pfam" id="PF00691">
    <property type="entry name" value="OmpA"/>
    <property type="match status" value="1"/>
</dbReference>
<sequence length="314" mass="34722">MSQNRRPVVVRRKKVVGHTGSHGTWKIAYADFMTAMMAFFLVMWLISSASEDELKTVSEYFNMPLSAAFSSGEKVANSPNVIPGGGDDPMQSDGSLRRTDLNPARVMPANGEALSRLKQRLEVLIQEDPALRVLRSQIRLELTPEGLRIQLVDSQRRPMFELGSARLEPHMHRILTAFAPLLNELPNGITLSGHTDDLQYATGASNYSNWELSTDRANAARRDLVRGGLDPSRLMRVIGMADAMPLADEPGSPLNRRISILVLNQQAQQRLEEENSRSGEPIFIDSQQPSQPLETMIRGTNTAQSSGEEGSTQS</sequence>
<reference evidence="11 12" key="1">
    <citation type="submission" date="2024-09" db="EMBL/GenBank/DDBJ databases">
        <authorList>
            <person name="Sun Q."/>
            <person name="Mori K."/>
        </authorList>
    </citation>
    <scope>NUCLEOTIDE SEQUENCE [LARGE SCALE GENOMIC DNA]</scope>
    <source>
        <strain evidence="11 12">CCM 7415</strain>
    </source>
</reference>
<dbReference type="Proteomes" id="UP001589814">
    <property type="component" value="Unassembled WGS sequence"/>
</dbReference>
<dbReference type="InterPro" id="IPR025713">
    <property type="entry name" value="MotB-like_N_dom"/>
</dbReference>
<evidence type="ECO:0000256" key="5">
    <source>
        <dbReference type="ARBA" id="ARBA00022989"/>
    </source>
</evidence>
<evidence type="ECO:0000259" key="10">
    <source>
        <dbReference type="PROSITE" id="PS51123"/>
    </source>
</evidence>